<feature type="domain" description="N-acetyltransferase" evidence="1">
    <location>
        <begin position="1"/>
        <end position="162"/>
    </location>
</feature>
<dbReference type="PROSITE" id="PS51186">
    <property type="entry name" value="GNAT"/>
    <property type="match status" value="1"/>
</dbReference>
<dbReference type="InterPro" id="IPR016181">
    <property type="entry name" value="Acyl_CoA_acyltransferase"/>
</dbReference>
<organism evidence="2 3">
    <name type="scientific">Exiguobacterium marinum</name>
    <dbReference type="NCBI Taxonomy" id="273528"/>
    <lineage>
        <taxon>Bacteria</taxon>
        <taxon>Bacillati</taxon>
        <taxon>Bacillota</taxon>
        <taxon>Bacilli</taxon>
        <taxon>Bacillales</taxon>
        <taxon>Bacillales Family XII. Incertae Sedis</taxon>
        <taxon>Exiguobacterium</taxon>
    </lineage>
</organism>
<accession>A0ABY7WXI9</accession>
<reference evidence="2 3" key="1">
    <citation type="submission" date="2023-02" db="EMBL/GenBank/DDBJ databases">
        <title>A bacterium isolated from plastisphere.</title>
        <authorList>
            <person name="Sun Y."/>
        </authorList>
    </citation>
    <scope>NUCLEOTIDE SEQUENCE [LARGE SCALE GENOMIC DNA]</scope>
    <source>
        <strain evidence="3">a-1</strain>
    </source>
</reference>
<sequence length="178" mass="20612">MNIQQMMEFEIGEALDKQLTELLMKSFEPLYHERSYFKQLPHLRLIAYDEQQHVIGQVGLDFRVMNLNGDPIRVFGIIDLCVQEEWQGRGIGGALMERVSALGDEHRIDFLLLFADRPDLYEQIGFHKVSNTCTWLQIDDQNQTTRGIGEAPFDELMVKTVGDKQWTEGTLDLLGYLY</sequence>
<dbReference type="InterPro" id="IPR000182">
    <property type="entry name" value="GNAT_dom"/>
</dbReference>
<dbReference type="RefSeq" id="WP_274356445.1">
    <property type="nucleotide sequence ID" value="NZ_CP118099.1"/>
</dbReference>
<dbReference type="Pfam" id="PF13508">
    <property type="entry name" value="Acetyltransf_7"/>
    <property type="match status" value="1"/>
</dbReference>
<dbReference type="Gene3D" id="3.40.630.30">
    <property type="match status" value="1"/>
</dbReference>
<name>A0ABY7WXI9_9BACL</name>
<evidence type="ECO:0000259" key="1">
    <source>
        <dbReference type="PROSITE" id="PS51186"/>
    </source>
</evidence>
<gene>
    <name evidence="2" type="ORF">PTI97_10530</name>
</gene>
<dbReference type="CDD" id="cd04301">
    <property type="entry name" value="NAT_SF"/>
    <property type="match status" value="1"/>
</dbReference>
<protein>
    <submittedName>
        <fullName evidence="2">GNAT family N-acetyltransferase</fullName>
    </submittedName>
</protein>
<evidence type="ECO:0000313" key="2">
    <source>
        <dbReference type="EMBL" id="WDH75253.1"/>
    </source>
</evidence>
<dbReference type="Proteomes" id="UP001213680">
    <property type="component" value="Chromosome"/>
</dbReference>
<dbReference type="SUPFAM" id="SSF55729">
    <property type="entry name" value="Acyl-CoA N-acyltransferases (Nat)"/>
    <property type="match status" value="1"/>
</dbReference>
<dbReference type="EMBL" id="CP118099">
    <property type="protein sequence ID" value="WDH75253.1"/>
    <property type="molecule type" value="Genomic_DNA"/>
</dbReference>
<evidence type="ECO:0000313" key="3">
    <source>
        <dbReference type="Proteomes" id="UP001213680"/>
    </source>
</evidence>
<proteinExistence type="predicted"/>
<keyword evidence="3" id="KW-1185">Reference proteome</keyword>